<dbReference type="RefSeq" id="WP_281835955.1">
    <property type="nucleotide sequence ID" value="NZ_BSDY01000009.1"/>
</dbReference>
<dbReference type="InterPro" id="IPR018490">
    <property type="entry name" value="cNMP-bd_dom_sf"/>
</dbReference>
<dbReference type="Pfam" id="PF13545">
    <property type="entry name" value="HTH_Crp_2"/>
    <property type="match status" value="1"/>
</dbReference>
<dbReference type="InterPro" id="IPR036390">
    <property type="entry name" value="WH_DNA-bd_sf"/>
</dbReference>
<dbReference type="CDD" id="cd00038">
    <property type="entry name" value="CAP_ED"/>
    <property type="match status" value="1"/>
</dbReference>
<dbReference type="AlphaFoldDB" id="A0A9W6GMY5"/>
<proteinExistence type="predicted"/>
<reference evidence="5" key="1">
    <citation type="submission" date="2022-12" db="EMBL/GenBank/DDBJ databases">
        <title>Reference genome sequencing for broad-spectrum identification of bacterial and archaeal isolates by mass spectrometry.</title>
        <authorList>
            <person name="Sekiguchi Y."/>
            <person name="Tourlousse D.M."/>
        </authorList>
    </citation>
    <scope>NUCLEOTIDE SEQUENCE</scope>
    <source>
        <strain evidence="5">10succ1</strain>
    </source>
</reference>
<sequence length="218" mass="25198">MKTKLDYLRDIGLDDILSDDLVRKIKVEEYEKGDIMEMEAFQSGKVWKILEGQAKMTIYMEHGGEYYGDFTTGEWMGVAACLIDLVGTVDIEAKKKTKVIVIPLTEMIRNHPEVMQHLWEKIAKGSALEFVRVLGGTLAKAVLSNEGYFLKYLSQNNMRIRFTNTRELSELLNTNLRTLQRIIRKLREDGVIEKSRNEIWVVDKEKFEAALISQTEKF</sequence>
<accession>A0A9W6GMY5</accession>
<dbReference type="SUPFAM" id="SSF51206">
    <property type="entry name" value="cAMP-binding domain-like"/>
    <property type="match status" value="1"/>
</dbReference>
<evidence type="ECO:0000256" key="3">
    <source>
        <dbReference type="ARBA" id="ARBA00023163"/>
    </source>
</evidence>
<dbReference type="Proteomes" id="UP001144471">
    <property type="component" value="Unassembled WGS sequence"/>
</dbReference>
<evidence type="ECO:0000256" key="2">
    <source>
        <dbReference type="ARBA" id="ARBA00023125"/>
    </source>
</evidence>
<protein>
    <recommendedName>
        <fullName evidence="4">Cyclic nucleotide-binding domain-containing protein</fullName>
    </recommendedName>
</protein>
<dbReference type="GO" id="GO:0006355">
    <property type="term" value="P:regulation of DNA-templated transcription"/>
    <property type="evidence" value="ECO:0007669"/>
    <property type="project" value="InterPro"/>
</dbReference>
<dbReference type="GO" id="GO:0003677">
    <property type="term" value="F:DNA binding"/>
    <property type="evidence" value="ECO:0007669"/>
    <property type="project" value="UniProtKB-KW"/>
</dbReference>
<keyword evidence="1" id="KW-0805">Transcription regulation</keyword>
<dbReference type="InterPro" id="IPR012318">
    <property type="entry name" value="HTH_CRP"/>
</dbReference>
<dbReference type="Gene3D" id="2.60.120.10">
    <property type="entry name" value="Jelly Rolls"/>
    <property type="match status" value="1"/>
</dbReference>
<evidence type="ECO:0000313" key="6">
    <source>
        <dbReference type="Proteomes" id="UP001144471"/>
    </source>
</evidence>
<organism evidence="5 6">
    <name type="scientific">Propionigenium maris DSM 9537</name>
    <dbReference type="NCBI Taxonomy" id="1123000"/>
    <lineage>
        <taxon>Bacteria</taxon>
        <taxon>Fusobacteriati</taxon>
        <taxon>Fusobacteriota</taxon>
        <taxon>Fusobacteriia</taxon>
        <taxon>Fusobacteriales</taxon>
        <taxon>Fusobacteriaceae</taxon>
        <taxon>Propionigenium</taxon>
    </lineage>
</organism>
<keyword evidence="3" id="KW-0804">Transcription</keyword>
<dbReference type="Gene3D" id="1.10.10.10">
    <property type="entry name" value="Winged helix-like DNA-binding domain superfamily/Winged helix DNA-binding domain"/>
    <property type="match status" value="1"/>
</dbReference>
<evidence type="ECO:0000259" key="4">
    <source>
        <dbReference type="PROSITE" id="PS50042"/>
    </source>
</evidence>
<dbReference type="InterPro" id="IPR000595">
    <property type="entry name" value="cNMP-bd_dom"/>
</dbReference>
<gene>
    <name evidence="5" type="ORF">PM10SUCC1_21750</name>
</gene>
<dbReference type="PROSITE" id="PS50042">
    <property type="entry name" value="CNMP_BINDING_3"/>
    <property type="match status" value="1"/>
</dbReference>
<evidence type="ECO:0000313" key="5">
    <source>
        <dbReference type="EMBL" id="GLI56661.1"/>
    </source>
</evidence>
<keyword evidence="2" id="KW-0238">DNA-binding</keyword>
<feature type="domain" description="Cyclic nucleotide-binding" evidence="4">
    <location>
        <begin position="12"/>
        <end position="102"/>
    </location>
</feature>
<keyword evidence="6" id="KW-1185">Reference proteome</keyword>
<dbReference type="SUPFAM" id="SSF46785">
    <property type="entry name" value="Winged helix' DNA-binding domain"/>
    <property type="match status" value="1"/>
</dbReference>
<evidence type="ECO:0000256" key="1">
    <source>
        <dbReference type="ARBA" id="ARBA00023015"/>
    </source>
</evidence>
<dbReference type="InterPro" id="IPR036388">
    <property type="entry name" value="WH-like_DNA-bd_sf"/>
</dbReference>
<dbReference type="EMBL" id="BSDY01000009">
    <property type="protein sequence ID" value="GLI56661.1"/>
    <property type="molecule type" value="Genomic_DNA"/>
</dbReference>
<dbReference type="InterPro" id="IPR014710">
    <property type="entry name" value="RmlC-like_jellyroll"/>
</dbReference>
<comment type="caution">
    <text evidence="5">The sequence shown here is derived from an EMBL/GenBank/DDBJ whole genome shotgun (WGS) entry which is preliminary data.</text>
</comment>
<name>A0A9W6GMY5_9FUSO</name>